<feature type="region of interest" description="Disordered" evidence="1">
    <location>
        <begin position="32"/>
        <end position="70"/>
    </location>
</feature>
<reference evidence="3" key="1">
    <citation type="submission" date="2022-11" db="UniProtKB">
        <authorList>
            <consortium name="WormBaseParasite"/>
        </authorList>
    </citation>
    <scope>IDENTIFICATION</scope>
</reference>
<evidence type="ECO:0000256" key="1">
    <source>
        <dbReference type="SAM" id="MobiDB-lite"/>
    </source>
</evidence>
<evidence type="ECO:0000313" key="2">
    <source>
        <dbReference type="Proteomes" id="UP000887564"/>
    </source>
</evidence>
<feature type="compositionally biased region" description="Low complexity" evidence="1">
    <location>
        <begin position="41"/>
        <end position="52"/>
    </location>
</feature>
<protein>
    <submittedName>
        <fullName evidence="3">Uncharacterized protein</fullName>
    </submittedName>
</protein>
<sequence length="70" mass="7806">MTEGRFCALDLSWKVYLALRFRIDFDDDPLSELEKLDPLPSSQAQSSSNGAGMDPLSQQPSSVHMPVCEF</sequence>
<name>A0A914R2N2_PAREQ</name>
<dbReference type="AlphaFoldDB" id="A0A914R2N2"/>
<proteinExistence type="predicted"/>
<dbReference type="WBParaSite" id="PEQ_0000071101-mRNA-1">
    <property type="protein sequence ID" value="PEQ_0000071101-mRNA-1"/>
    <property type="gene ID" value="PEQ_0000071101"/>
</dbReference>
<dbReference type="Proteomes" id="UP000887564">
    <property type="component" value="Unplaced"/>
</dbReference>
<accession>A0A914R2N2</accession>
<keyword evidence="2" id="KW-1185">Reference proteome</keyword>
<organism evidence="2 3">
    <name type="scientific">Parascaris equorum</name>
    <name type="common">Equine roundworm</name>
    <dbReference type="NCBI Taxonomy" id="6256"/>
    <lineage>
        <taxon>Eukaryota</taxon>
        <taxon>Metazoa</taxon>
        <taxon>Ecdysozoa</taxon>
        <taxon>Nematoda</taxon>
        <taxon>Chromadorea</taxon>
        <taxon>Rhabditida</taxon>
        <taxon>Spirurina</taxon>
        <taxon>Ascaridomorpha</taxon>
        <taxon>Ascaridoidea</taxon>
        <taxon>Ascarididae</taxon>
        <taxon>Parascaris</taxon>
    </lineage>
</organism>
<evidence type="ECO:0000313" key="3">
    <source>
        <dbReference type="WBParaSite" id="PEQ_0000071101-mRNA-1"/>
    </source>
</evidence>